<accession>A0AAV9ZAP0</accession>
<dbReference type="GO" id="GO:0016491">
    <property type="term" value="F:oxidoreductase activity"/>
    <property type="evidence" value="ECO:0007669"/>
    <property type="project" value="UniProtKB-KW"/>
</dbReference>
<evidence type="ECO:0000256" key="1">
    <source>
        <dbReference type="ARBA" id="ARBA00023002"/>
    </source>
</evidence>
<keyword evidence="1" id="KW-0560">Oxidoreductase</keyword>
<evidence type="ECO:0000313" key="3">
    <source>
        <dbReference type="Proteomes" id="UP001362999"/>
    </source>
</evidence>
<dbReference type="EMBL" id="JAWWNJ010000174">
    <property type="protein sequence ID" value="KAK6975096.1"/>
    <property type="molecule type" value="Genomic_DNA"/>
</dbReference>
<dbReference type="Proteomes" id="UP001362999">
    <property type="component" value="Unassembled WGS sequence"/>
</dbReference>
<comment type="caution">
    <text evidence="2">The sequence shown here is derived from an EMBL/GenBank/DDBJ whole genome shotgun (WGS) entry which is preliminary data.</text>
</comment>
<sequence>MGHRPVSLLLQARIRRRPNCQARLNSHCMMSRGFPSLAYSSSPTPMSPQAISPPTPQPVRPGLTNFAATPAATATLRELLQKDYVSHHCFFNDLGFHNHLPHHLVAAYDLGASPALLELIYKDEAPMLRAIDRQGEDITEGNWTTRLGEHKAYGSYLAFFAEQIAKSGVQETMKRFVMAPEANGNDALMFARLLGGALHPFLQVGFGVEFGQDYMVAQGLAMAAVTSAGTTAYVLDKPSGLPEISTKSTKGVTLLSLLREVYDSQVLTPVLPYDPNALLSTRTKQLMETDDRGAELKRIYAKWSIDTSLTGSALDQEIADKIEECFWQATLLLTATGKPNRAPRPDFFLMHVLTSAICLPSLLSILPDPVHKAQLLQGYIRSSALYILIRGRPRIDIPLLMSYTEFPAPSKGTPPGSSSALGAKPGEETNPWLAIIENSLHHKDAHVMKVVRTLYYCAVKYGHRKAGEAIGVKDEEGKETHLGAGKMDGTVFVRAAGVVTDRLGWVAYGGKEGEWDRSALGYDAAWDGED</sequence>
<evidence type="ECO:0008006" key="4">
    <source>
        <dbReference type="Google" id="ProtNLM"/>
    </source>
</evidence>
<dbReference type="InterPro" id="IPR025337">
    <property type="entry name" value="Questin_oxidase-like"/>
</dbReference>
<proteinExistence type="predicted"/>
<dbReference type="Pfam" id="PF14027">
    <property type="entry name" value="Questin_oxidase"/>
    <property type="match status" value="1"/>
</dbReference>
<gene>
    <name evidence="2" type="ORF">R3P38DRAFT_3127009</name>
</gene>
<dbReference type="PANTHER" id="PTHR35870:SF1">
    <property type="entry name" value="PROTEIN, PUTATIVE (AFU_ORTHOLOGUE AFUA_5G03330)-RELATED"/>
    <property type="match status" value="1"/>
</dbReference>
<dbReference type="PANTHER" id="PTHR35870">
    <property type="entry name" value="PROTEIN, PUTATIVE (AFU_ORTHOLOGUE AFUA_5G03330)-RELATED"/>
    <property type="match status" value="1"/>
</dbReference>
<reference evidence="2 3" key="1">
    <citation type="journal article" date="2024" name="J Genomics">
        <title>Draft genome sequencing and assembly of Favolaschia claudopus CIRM-BRFM 2984 isolated from oak limbs.</title>
        <authorList>
            <person name="Navarro D."/>
            <person name="Drula E."/>
            <person name="Chaduli D."/>
            <person name="Cazenave R."/>
            <person name="Ahrendt S."/>
            <person name="Wang J."/>
            <person name="Lipzen A."/>
            <person name="Daum C."/>
            <person name="Barry K."/>
            <person name="Grigoriev I.V."/>
            <person name="Favel A."/>
            <person name="Rosso M.N."/>
            <person name="Martin F."/>
        </authorList>
    </citation>
    <scope>NUCLEOTIDE SEQUENCE [LARGE SCALE GENOMIC DNA]</scope>
    <source>
        <strain evidence="2 3">CIRM-BRFM 2984</strain>
    </source>
</reference>
<evidence type="ECO:0000313" key="2">
    <source>
        <dbReference type="EMBL" id="KAK6975096.1"/>
    </source>
</evidence>
<dbReference type="AlphaFoldDB" id="A0AAV9ZAP0"/>
<organism evidence="2 3">
    <name type="scientific">Favolaschia claudopus</name>
    <dbReference type="NCBI Taxonomy" id="2862362"/>
    <lineage>
        <taxon>Eukaryota</taxon>
        <taxon>Fungi</taxon>
        <taxon>Dikarya</taxon>
        <taxon>Basidiomycota</taxon>
        <taxon>Agaricomycotina</taxon>
        <taxon>Agaricomycetes</taxon>
        <taxon>Agaricomycetidae</taxon>
        <taxon>Agaricales</taxon>
        <taxon>Marasmiineae</taxon>
        <taxon>Mycenaceae</taxon>
        <taxon>Favolaschia</taxon>
    </lineage>
</organism>
<name>A0AAV9ZAP0_9AGAR</name>
<protein>
    <recommendedName>
        <fullName evidence="4">Oxidoreductase AflY</fullName>
    </recommendedName>
</protein>
<keyword evidence="3" id="KW-1185">Reference proteome</keyword>